<dbReference type="GeneID" id="79318022"/>
<accession>A0ABD6AFP6</accession>
<comment type="caution">
    <text evidence="2">The sequence shown here is derived from an EMBL/GenBank/DDBJ whole genome shotgun (WGS) entry which is preliminary data.</text>
</comment>
<name>A0ABD6AFP6_9EURY</name>
<proteinExistence type="predicted"/>
<dbReference type="InterPro" id="IPR028994">
    <property type="entry name" value="Integrin_alpha_N"/>
</dbReference>
<sequence>MHFRHERIDSRPPCGRLSTCFTTDLTGNGRPDVIVGGMGRYPTVSLNGTEIKLRLLPGIGSLLPRFETNVFWYENPGWERHTLAAERDLHLDVGGTLHDVDGDGRVDLIVGQGYGHGDVYWYRQPEDPREPWEQHLLTDRFRKYHDFAVGDVDDDGEPEIVGLSQEAATVFYFDIPADPTVEPWPDWCCHVVDRDRSVEGVHVGDVDGDGRTEIVAGTGIYHRDDDGSWDRESIVEGWDDVRVAVADLDGDGEDEIVLAEGDSPIYGTHPAQVAWFDGPDWTPHVLRDDMYCPHSLQVGDLTGDGRPDVYVGEMGLGENDDPEHVVFRNRGDGAFEEVVVERGVATHEAKLADVNGDGRLDVVGKSYGPTHHVDVWYNETD</sequence>
<reference evidence="2 3" key="1">
    <citation type="journal article" date="2019" name="Int. J. Syst. Evol. Microbiol.">
        <title>The Global Catalogue of Microorganisms (GCM) 10K type strain sequencing project: providing services to taxonomists for standard genome sequencing and annotation.</title>
        <authorList>
            <consortium name="The Broad Institute Genomics Platform"/>
            <consortium name="The Broad Institute Genome Sequencing Center for Infectious Disease"/>
            <person name="Wu L."/>
            <person name="Ma J."/>
        </authorList>
    </citation>
    <scope>NUCLEOTIDE SEQUENCE [LARGE SCALE GENOMIC DNA]</scope>
    <source>
        <strain evidence="2 3">PSR21</strain>
    </source>
</reference>
<gene>
    <name evidence="2" type="ORF">ACFQPE_20740</name>
</gene>
<dbReference type="Gene3D" id="2.130.10.130">
    <property type="entry name" value="Integrin alpha, N-terminal"/>
    <property type="match status" value="2"/>
</dbReference>
<protein>
    <submittedName>
        <fullName evidence="2">FG-GAP repeat domain-containing protein</fullName>
    </submittedName>
</protein>
<evidence type="ECO:0000313" key="2">
    <source>
        <dbReference type="EMBL" id="MFC7319200.1"/>
    </source>
</evidence>
<dbReference type="InterPro" id="IPR013517">
    <property type="entry name" value="FG-GAP"/>
</dbReference>
<dbReference type="PANTHER" id="PTHR44103:SF1">
    <property type="entry name" value="PROPROTEIN CONVERTASE P"/>
    <property type="match status" value="1"/>
</dbReference>
<evidence type="ECO:0000256" key="1">
    <source>
        <dbReference type="ARBA" id="ARBA00022729"/>
    </source>
</evidence>
<dbReference type="RefSeq" id="WP_276306789.1">
    <property type="nucleotide sequence ID" value="NZ_CP119994.1"/>
</dbReference>
<organism evidence="2 3">
    <name type="scientific">Halomarina halobia</name>
    <dbReference type="NCBI Taxonomy" id="3033386"/>
    <lineage>
        <taxon>Archaea</taxon>
        <taxon>Methanobacteriati</taxon>
        <taxon>Methanobacteriota</taxon>
        <taxon>Stenosarchaea group</taxon>
        <taxon>Halobacteria</taxon>
        <taxon>Halobacteriales</taxon>
        <taxon>Natronomonadaceae</taxon>
        <taxon>Halomarina</taxon>
    </lineage>
</organism>
<dbReference type="SUPFAM" id="SSF69318">
    <property type="entry name" value="Integrin alpha N-terminal domain"/>
    <property type="match status" value="1"/>
</dbReference>
<keyword evidence="1" id="KW-0732">Signal</keyword>
<keyword evidence="3" id="KW-1185">Reference proteome</keyword>
<dbReference type="Proteomes" id="UP001596547">
    <property type="component" value="Unassembled WGS sequence"/>
</dbReference>
<evidence type="ECO:0000313" key="3">
    <source>
        <dbReference type="Proteomes" id="UP001596547"/>
    </source>
</evidence>
<dbReference type="AlphaFoldDB" id="A0ABD6AFP6"/>
<dbReference type="Pfam" id="PF13517">
    <property type="entry name" value="FG-GAP_3"/>
    <property type="match status" value="2"/>
</dbReference>
<dbReference type="EMBL" id="JBHTBF010000004">
    <property type="protein sequence ID" value="MFC7319200.1"/>
    <property type="molecule type" value="Genomic_DNA"/>
</dbReference>
<dbReference type="PANTHER" id="PTHR44103">
    <property type="entry name" value="PROPROTEIN CONVERTASE P"/>
    <property type="match status" value="1"/>
</dbReference>